<protein>
    <submittedName>
        <fullName evidence="1">Uncharacterized protein</fullName>
    </submittedName>
</protein>
<dbReference type="RefSeq" id="WP_246437690.1">
    <property type="nucleotide sequence ID" value="NZ_CP060138.2"/>
</dbReference>
<sequence length="398" mass="46521">MAHKDLSHLTQKQLEDLIKRYYDNEKVDNLLKEFNINISPNSLVNLFPLIPHHELFCKYCQDTNLVIRLKSRNYKYYGENGFDLFCPMCNHNDNSSCSCDNCKKAIKQQKQIKEEEKRNLIKEKYYYDYIKTGLKNIPIEELTLKDALYLLSVVSHSGSENFEFIEPFSNNPSIPDLTPDRELTNRIINHLCNKGLIVISPSSPLDAFEFDAEKKLQIYSIEKIIWELLPSMNIKEKQQYLDDVKNLVKGEWSSSWKDDIAEMWKQITSYECIEYFKYLLAKRGFTLNEPVGDKTMNTFIGLLKNFSVGQIFNLSWRAVSQTNDYISAEGINYTHGRNMFIGSIQRKADKAIAESWTTTNGRRDFNLPQTIISSTFFNTFLELGNEYFENIMPTEYNK</sequence>
<proteinExistence type="predicted"/>
<keyword evidence="2" id="KW-1185">Reference proteome</keyword>
<evidence type="ECO:0000313" key="1">
    <source>
        <dbReference type="EMBL" id="QQV75209.1"/>
    </source>
</evidence>
<evidence type="ECO:0000313" key="2">
    <source>
        <dbReference type="Proteomes" id="UP000595296"/>
    </source>
</evidence>
<name>A0A9E6MI46_9RICK</name>
<reference evidence="1 2" key="1">
    <citation type="journal article" date="2021" name="Int. J. Syst. Evol. Microbiol.">
        <title>Characterization of a novel transitional group Rickettsia species (Rickettsia tillamookensis sp. nov.) from the western black-legged tick, Ixodes pacificus.</title>
        <authorList>
            <person name="Gauthier D.T."/>
            <person name="Karpathy S.E."/>
            <person name="Grizzard S.L."/>
            <person name="Batra D."/>
            <person name="Rowe L.A."/>
            <person name="Paddock C.D."/>
        </authorList>
    </citation>
    <scope>NUCLEOTIDE SEQUENCE [LARGE SCALE GENOMIC DNA]</scope>
    <source>
        <strain evidence="1 2">Tillamook 23</strain>
    </source>
</reference>
<accession>A0A9E6MI46</accession>
<gene>
    <name evidence="1" type="ORF">H6P87_00757</name>
</gene>
<dbReference type="EMBL" id="CP060138">
    <property type="protein sequence ID" value="QQV75209.1"/>
    <property type="molecule type" value="Genomic_DNA"/>
</dbReference>
<dbReference type="Proteomes" id="UP000595296">
    <property type="component" value="Chromosome"/>
</dbReference>
<organism evidence="1 2">
    <name type="scientific">Rickettsia tillamookensis</name>
    <dbReference type="NCBI Taxonomy" id="2761623"/>
    <lineage>
        <taxon>Bacteria</taxon>
        <taxon>Pseudomonadati</taxon>
        <taxon>Pseudomonadota</taxon>
        <taxon>Alphaproteobacteria</taxon>
        <taxon>Rickettsiales</taxon>
        <taxon>Rickettsiaceae</taxon>
        <taxon>Rickettsieae</taxon>
        <taxon>Rickettsia</taxon>
        <taxon>spotted fever group</taxon>
    </lineage>
</organism>